<evidence type="ECO:0000256" key="1">
    <source>
        <dbReference type="SAM" id="Phobius"/>
    </source>
</evidence>
<feature type="domain" description="Ig-like" evidence="3">
    <location>
        <begin position="122"/>
        <end position="227"/>
    </location>
</feature>
<dbReference type="InterPro" id="IPR036179">
    <property type="entry name" value="Ig-like_dom_sf"/>
</dbReference>
<feature type="domain" description="Ig-like" evidence="3">
    <location>
        <begin position="34"/>
        <end position="107"/>
    </location>
</feature>
<proteinExistence type="predicted"/>
<gene>
    <name evidence="4" type="ORF">UPYG_G00255410</name>
</gene>
<dbReference type="Pfam" id="PF07686">
    <property type="entry name" value="V-set"/>
    <property type="match status" value="1"/>
</dbReference>
<accession>A0ABD0WYD8</accession>
<dbReference type="Gene3D" id="2.60.40.10">
    <property type="entry name" value="Immunoglobulins"/>
    <property type="match status" value="1"/>
</dbReference>
<dbReference type="PANTHER" id="PTHR11422:SF5">
    <property type="entry name" value="DIVERSE IMMUNOGLOBULIN DOMAIN-CONTAINING PROTEIN 1.1 ISOFORM X1-RELATED"/>
    <property type="match status" value="1"/>
</dbReference>
<dbReference type="SUPFAM" id="SSF48726">
    <property type="entry name" value="Immunoglobulin"/>
    <property type="match status" value="1"/>
</dbReference>
<dbReference type="EMBL" id="JAGEUA010000008">
    <property type="protein sequence ID" value="KAL0967678.1"/>
    <property type="molecule type" value="Genomic_DNA"/>
</dbReference>
<feature type="transmembrane region" description="Helical" evidence="1">
    <location>
        <begin position="250"/>
        <end position="274"/>
    </location>
</feature>
<evidence type="ECO:0000256" key="2">
    <source>
        <dbReference type="SAM" id="SignalP"/>
    </source>
</evidence>
<dbReference type="AlphaFoldDB" id="A0ABD0WYD8"/>
<dbReference type="InterPro" id="IPR013783">
    <property type="entry name" value="Ig-like_fold"/>
</dbReference>
<organism evidence="4 5">
    <name type="scientific">Umbra pygmaea</name>
    <name type="common">Eastern mudminnow</name>
    <dbReference type="NCBI Taxonomy" id="75934"/>
    <lineage>
        <taxon>Eukaryota</taxon>
        <taxon>Metazoa</taxon>
        <taxon>Chordata</taxon>
        <taxon>Craniata</taxon>
        <taxon>Vertebrata</taxon>
        <taxon>Euteleostomi</taxon>
        <taxon>Actinopterygii</taxon>
        <taxon>Neopterygii</taxon>
        <taxon>Teleostei</taxon>
        <taxon>Protacanthopterygii</taxon>
        <taxon>Esociformes</taxon>
        <taxon>Umbridae</taxon>
        <taxon>Umbra</taxon>
    </lineage>
</organism>
<evidence type="ECO:0000313" key="5">
    <source>
        <dbReference type="Proteomes" id="UP001557470"/>
    </source>
</evidence>
<evidence type="ECO:0000259" key="3">
    <source>
        <dbReference type="PROSITE" id="PS50835"/>
    </source>
</evidence>
<reference evidence="4 5" key="1">
    <citation type="submission" date="2024-06" db="EMBL/GenBank/DDBJ databases">
        <authorList>
            <person name="Pan Q."/>
            <person name="Wen M."/>
            <person name="Jouanno E."/>
            <person name="Zahm M."/>
            <person name="Klopp C."/>
            <person name="Cabau C."/>
            <person name="Louis A."/>
            <person name="Berthelot C."/>
            <person name="Parey E."/>
            <person name="Roest Crollius H."/>
            <person name="Montfort J."/>
            <person name="Robinson-Rechavi M."/>
            <person name="Bouchez O."/>
            <person name="Lampietro C."/>
            <person name="Lopez Roques C."/>
            <person name="Donnadieu C."/>
            <person name="Postlethwait J."/>
            <person name="Bobe J."/>
            <person name="Verreycken H."/>
            <person name="Guiguen Y."/>
        </authorList>
    </citation>
    <scope>NUCLEOTIDE SEQUENCE [LARGE SCALE GENOMIC DNA]</scope>
    <source>
        <strain evidence="4">Up_M1</strain>
        <tissue evidence="4">Testis</tissue>
    </source>
</reference>
<dbReference type="SMART" id="SM00409">
    <property type="entry name" value="IG"/>
    <property type="match status" value="2"/>
</dbReference>
<name>A0ABD0WYD8_UMBPY</name>
<dbReference type="InterPro" id="IPR013106">
    <property type="entry name" value="Ig_V-set"/>
</dbReference>
<comment type="caution">
    <text evidence="4">The sequence shown here is derived from an EMBL/GenBank/DDBJ whole genome shotgun (WGS) entry which is preliminary data.</text>
</comment>
<dbReference type="InterPro" id="IPR003599">
    <property type="entry name" value="Ig_sub"/>
</dbReference>
<dbReference type="Proteomes" id="UP001557470">
    <property type="component" value="Unassembled WGS sequence"/>
</dbReference>
<feature type="chain" id="PRO_5044791224" description="Ig-like domain-containing protein" evidence="2">
    <location>
        <begin position="25"/>
        <end position="354"/>
    </location>
</feature>
<protein>
    <recommendedName>
        <fullName evidence="3">Ig-like domain-containing protein</fullName>
    </recommendedName>
</protein>
<dbReference type="PANTHER" id="PTHR11422">
    <property type="entry name" value="T-CELL SURFACE GLYCOPROTEIN CD4"/>
    <property type="match status" value="1"/>
</dbReference>
<keyword evidence="1" id="KW-0472">Membrane</keyword>
<dbReference type="PROSITE" id="PS50835">
    <property type="entry name" value="IG_LIKE"/>
    <property type="match status" value="2"/>
</dbReference>
<feature type="signal peptide" evidence="2">
    <location>
        <begin position="1"/>
        <end position="24"/>
    </location>
</feature>
<dbReference type="InterPro" id="IPR007110">
    <property type="entry name" value="Ig-like_dom"/>
</dbReference>
<keyword evidence="2" id="KW-0732">Signal</keyword>
<keyword evidence="1" id="KW-0812">Transmembrane</keyword>
<evidence type="ECO:0000313" key="4">
    <source>
        <dbReference type="EMBL" id="KAL0967678.1"/>
    </source>
</evidence>
<keyword evidence="1" id="KW-1133">Transmembrane helix</keyword>
<keyword evidence="5" id="KW-1185">Reference proteome</keyword>
<sequence length="354" mass="38473">MADVHHSSLGLFVMLLFLLKGVSGDTVSLFTRVGGSVSLPCNNVVYSTCYSTTWIYHRDRSQDIIEEVGHGKIKNDTQRAGKLKVGSNCSLHVSDVSVEDAGLYTCRQYLTVDGSQHGGDAPVYLSVLSMSSSPPVTDIKPDTPVSLRCYLYTYNGAKTCPPGDNQDLSLLWVDEAGSELQRFEVTQTSDCDKTLTVTLQREDNNRKWTCQLINNGKKETYIDYTLTVPGSTASMAEPDLSATFPSSTDLTLIILSVVVVVVVVVCVIAAVIILHRRRNKMENPVDDSLVNNKDLGLTAVNHSSAPANEDKTQPAESITYASIGHFNQNPPQRVDANGEDAVTYAAVMTSSDRG</sequence>